<sequence length="230" mass="24808">MYSILLGLHAVAGSAGLASFWTAGLARKGSRLHALAGRSFLIAMCAIGVTALPMALIQLARGHTGVAIFLLYLLLITASSCITAWFAIRMKRDYLRYRGTWYRLLAALNLACGLALLGYGLASQQMLLAGFSSVGIVRGMTMWRLVRRPEAPRWWLREHFGSMLGNGVATHIAFLSIGLNRLLPVALAGTAHGLAWFGPLAIALAVGIRLNRRYGVRGAEPAWSRTTTSG</sequence>
<protein>
    <recommendedName>
        <fullName evidence="4">DUF2306 domain-containing protein</fullName>
    </recommendedName>
</protein>
<keyword evidence="1" id="KW-1133">Transmembrane helix</keyword>
<evidence type="ECO:0000313" key="2">
    <source>
        <dbReference type="EMBL" id="NGY06511.1"/>
    </source>
</evidence>
<dbReference type="AlphaFoldDB" id="A0A6M2BWD0"/>
<keyword evidence="1" id="KW-0472">Membrane</keyword>
<evidence type="ECO:0000256" key="1">
    <source>
        <dbReference type="SAM" id="Phobius"/>
    </source>
</evidence>
<proteinExistence type="predicted"/>
<dbReference type="RefSeq" id="WP_166260195.1">
    <property type="nucleotide sequence ID" value="NZ_JAAMOW010000009.1"/>
</dbReference>
<dbReference type="EMBL" id="JAAMOW010000009">
    <property type="protein sequence ID" value="NGY06511.1"/>
    <property type="molecule type" value="Genomic_DNA"/>
</dbReference>
<dbReference type="Proteomes" id="UP000472676">
    <property type="component" value="Unassembled WGS sequence"/>
</dbReference>
<reference evidence="2 3" key="1">
    <citation type="journal article" date="2014" name="Int. J. Syst. Evol. Microbiol.">
        <title>Solimonas terrae sp. nov., isolated from soil.</title>
        <authorList>
            <person name="Kim S.J."/>
            <person name="Moon J.Y."/>
            <person name="Weon H.Y."/>
            <person name="Ahn J.H."/>
            <person name="Chen W.M."/>
            <person name="Kwon S.W."/>
        </authorList>
    </citation>
    <scope>NUCLEOTIDE SEQUENCE [LARGE SCALE GENOMIC DNA]</scope>
    <source>
        <strain evidence="2 3">KIS83-12</strain>
    </source>
</reference>
<keyword evidence="1" id="KW-0812">Transmembrane</keyword>
<feature type="transmembrane region" description="Helical" evidence="1">
    <location>
        <begin position="185"/>
        <end position="208"/>
    </location>
</feature>
<name>A0A6M2BWD0_9GAMM</name>
<keyword evidence="3" id="KW-1185">Reference proteome</keyword>
<gene>
    <name evidence="2" type="ORF">G7Y85_17185</name>
</gene>
<organism evidence="2 3">
    <name type="scientific">Solimonas terrae</name>
    <dbReference type="NCBI Taxonomy" id="1396819"/>
    <lineage>
        <taxon>Bacteria</taxon>
        <taxon>Pseudomonadati</taxon>
        <taxon>Pseudomonadota</taxon>
        <taxon>Gammaproteobacteria</taxon>
        <taxon>Nevskiales</taxon>
        <taxon>Nevskiaceae</taxon>
        <taxon>Solimonas</taxon>
    </lineage>
</organism>
<accession>A0A6M2BWD0</accession>
<feature type="transmembrane region" description="Helical" evidence="1">
    <location>
        <begin position="100"/>
        <end position="121"/>
    </location>
</feature>
<evidence type="ECO:0000313" key="3">
    <source>
        <dbReference type="Proteomes" id="UP000472676"/>
    </source>
</evidence>
<feature type="transmembrane region" description="Helical" evidence="1">
    <location>
        <begin position="39"/>
        <end position="60"/>
    </location>
</feature>
<comment type="caution">
    <text evidence="2">The sequence shown here is derived from an EMBL/GenBank/DDBJ whole genome shotgun (WGS) entry which is preliminary data.</text>
</comment>
<evidence type="ECO:0008006" key="4">
    <source>
        <dbReference type="Google" id="ProtNLM"/>
    </source>
</evidence>
<feature type="transmembrane region" description="Helical" evidence="1">
    <location>
        <begin position="66"/>
        <end position="88"/>
    </location>
</feature>
<feature type="transmembrane region" description="Helical" evidence="1">
    <location>
        <begin position="6"/>
        <end position="27"/>
    </location>
</feature>